<evidence type="ECO:0000313" key="15">
    <source>
        <dbReference type="EMBL" id="ERP31649.1"/>
    </source>
</evidence>
<dbReference type="Gene3D" id="3.40.50.970">
    <property type="match status" value="2"/>
</dbReference>
<evidence type="ECO:0000256" key="7">
    <source>
        <dbReference type="ARBA" id="ARBA00022723"/>
    </source>
</evidence>
<dbReference type="GO" id="GO:0009097">
    <property type="term" value="P:isoleucine biosynthetic process"/>
    <property type="evidence" value="ECO:0007669"/>
    <property type="project" value="UniProtKB-UniPathway"/>
</dbReference>
<sequence>MGNKKRYTGAEILIDALQKEGVDTIFGYPGGVLIPLYDALYDCKTMDVVLTRHEQGAAHAADGYARVTGKAGVCMGTSGPGATNLVTGIATAFLDSIPMVAISGQVATPLLGTDAFQEADLVGVTRPITKHNFLVKDIKELPEVIKKAFYIANSGRPGPVLIDLPKDVTTATMTGYSYPETIEMRSYRPNLDGHPGQIKRAATAIKRAKKPLVYAGGGVIISGAQKELIHLAETIDAPVTTTLMGLGGFPGDHNLFVGMPGMHGSKAANYALQNSDLIISVGARFDDRVTGDVSKFAPHAKIIHIDIDPASISKIITVDIPVVGDAQRILAELNKVVQPAKHEEWRAYLHGFKESYLYGYKNKSDVLMPQYVIEEMHRITGGDAFVTTDVGQHQMWAAQYYHFANPRRWITSGGLGTMGFGLPSAMGASFALDRGPVWSISGDGGFQMNLQELATIKINKLPVKIIILNNKYLGMVRQWQDIFFNKRYSSVCLTADCSCDGCGTEQECDTRGSYMPDFIRLSESYDIPARRVTDPGSITEALEWARDTEGPVLLECMVSPEANVFPMVAPGAALDEIIEDEELQDE</sequence>
<dbReference type="InterPro" id="IPR045229">
    <property type="entry name" value="TPP_enz"/>
</dbReference>
<keyword evidence="10 11" id="KW-0100">Branched-chain amino acid biosynthesis</keyword>
<evidence type="ECO:0000256" key="10">
    <source>
        <dbReference type="ARBA" id="ARBA00023304"/>
    </source>
</evidence>
<dbReference type="Gene3D" id="3.40.50.1220">
    <property type="entry name" value="TPP-binding domain"/>
    <property type="match status" value="1"/>
</dbReference>
<comment type="similarity">
    <text evidence="3 11">Belongs to the TPP enzyme family.</text>
</comment>
<dbReference type="STRING" id="1313304.CALK_1513"/>
<evidence type="ECO:0000256" key="4">
    <source>
        <dbReference type="ARBA" id="ARBA00013145"/>
    </source>
</evidence>
<keyword evidence="5 11" id="KW-0028">Amino-acid biosynthesis</keyword>
<name>U7D552_9BACT</name>
<dbReference type="InterPro" id="IPR011766">
    <property type="entry name" value="TPP_enzyme_TPP-bd"/>
</dbReference>
<keyword evidence="6 11" id="KW-0808">Transferase</keyword>
<evidence type="ECO:0000256" key="1">
    <source>
        <dbReference type="ARBA" id="ARBA00004974"/>
    </source>
</evidence>
<dbReference type="NCBIfam" id="TIGR00118">
    <property type="entry name" value="acolac_lg"/>
    <property type="match status" value="1"/>
</dbReference>
<evidence type="ECO:0000256" key="5">
    <source>
        <dbReference type="ARBA" id="ARBA00022605"/>
    </source>
</evidence>
<dbReference type="RefSeq" id="WP_022636968.1">
    <property type="nucleotide sequence ID" value="NZ_ASJR01000011.1"/>
</dbReference>
<evidence type="ECO:0000256" key="2">
    <source>
        <dbReference type="ARBA" id="ARBA00005025"/>
    </source>
</evidence>
<dbReference type="FunFam" id="3.40.50.1220:FF:000008">
    <property type="entry name" value="Acetolactate synthase"/>
    <property type="match status" value="1"/>
</dbReference>
<accession>U7D552</accession>
<dbReference type="InterPro" id="IPR039368">
    <property type="entry name" value="AHAS_TPP"/>
</dbReference>
<evidence type="ECO:0000259" key="14">
    <source>
        <dbReference type="Pfam" id="PF02776"/>
    </source>
</evidence>
<evidence type="ECO:0000313" key="16">
    <source>
        <dbReference type="Proteomes" id="UP000017148"/>
    </source>
</evidence>
<dbReference type="CDD" id="cd02015">
    <property type="entry name" value="TPP_AHAS"/>
    <property type="match status" value="1"/>
</dbReference>
<dbReference type="UniPathway" id="UPA00049">
    <property type="reaction ID" value="UER00059"/>
</dbReference>
<dbReference type="GO" id="GO:0009099">
    <property type="term" value="P:L-valine biosynthetic process"/>
    <property type="evidence" value="ECO:0007669"/>
    <property type="project" value="UniProtKB-UniPathway"/>
</dbReference>
<evidence type="ECO:0000259" key="12">
    <source>
        <dbReference type="Pfam" id="PF00205"/>
    </source>
</evidence>
<dbReference type="GO" id="GO:0005948">
    <property type="term" value="C:acetolactate synthase complex"/>
    <property type="evidence" value="ECO:0007669"/>
    <property type="project" value="TreeGrafter"/>
</dbReference>
<keyword evidence="8 11" id="KW-0460">Magnesium</keyword>
<dbReference type="InterPro" id="IPR029061">
    <property type="entry name" value="THDP-binding"/>
</dbReference>
<dbReference type="GO" id="GO:0050660">
    <property type="term" value="F:flavin adenine dinucleotide binding"/>
    <property type="evidence" value="ECO:0007669"/>
    <property type="project" value="InterPro"/>
</dbReference>
<dbReference type="InterPro" id="IPR029035">
    <property type="entry name" value="DHS-like_NAD/FAD-binding_dom"/>
</dbReference>
<dbReference type="eggNOG" id="COG0028">
    <property type="taxonomic scope" value="Bacteria"/>
</dbReference>
<dbReference type="Proteomes" id="UP000017148">
    <property type="component" value="Unassembled WGS sequence"/>
</dbReference>
<dbReference type="GO" id="GO:0030976">
    <property type="term" value="F:thiamine pyrophosphate binding"/>
    <property type="evidence" value="ECO:0007669"/>
    <property type="project" value="UniProtKB-UniRule"/>
</dbReference>
<evidence type="ECO:0000256" key="6">
    <source>
        <dbReference type="ARBA" id="ARBA00022679"/>
    </source>
</evidence>
<dbReference type="SUPFAM" id="SSF52467">
    <property type="entry name" value="DHS-like NAD/FAD-binding domain"/>
    <property type="match status" value="1"/>
</dbReference>
<dbReference type="OrthoDB" id="4494979at2"/>
<dbReference type="InterPro" id="IPR012001">
    <property type="entry name" value="Thiamin_PyroP_enz_TPP-bd_dom"/>
</dbReference>
<organism evidence="15 16">
    <name type="scientific">Chitinivibrio alkaliphilus ACht1</name>
    <dbReference type="NCBI Taxonomy" id="1313304"/>
    <lineage>
        <taxon>Bacteria</taxon>
        <taxon>Pseudomonadati</taxon>
        <taxon>Fibrobacterota</taxon>
        <taxon>Chitinivibrionia</taxon>
        <taxon>Chitinivibrionales</taxon>
        <taxon>Chitinivibrionaceae</taxon>
        <taxon>Chitinivibrio</taxon>
    </lineage>
</organism>
<dbReference type="Pfam" id="PF00205">
    <property type="entry name" value="TPP_enzyme_M"/>
    <property type="match status" value="1"/>
</dbReference>
<keyword evidence="7 11" id="KW-0479">Metal-binding</keyword>
<dbReference type="FunFam" id="3.40.50.970:FF:000007">
    <property type="entry name" value="Acetolactate synthase"/>
    <property type="match status" value="1"/>
</dbReference>
<dbReference type="EC" id="2.2.1.6" evidence="4 11"/>
<comment type="pathway">
    <text evidence="1 11">Amino-acid biosynthesis; L-isoleucine biosynthesis; L-isoleucine from 2-oxobutanoate: step 1/4.</text>
</comment>
<gene>
    <name evidence="15" type="ORF">CALK_1513</name>
</gene>
<dbReference type="SUPFAM" id="SSF52518">
    <property type="entry name" value="Thiamin diphosphate-binding fold (THDP-binding)"/>
    <property type="match status" value="2"/>
</dbReference>
<feature type="domain" description="Thiamine pyrophosphate enzyme N-terminal TPP-binding" evidence="14">
    <location>
        <begin position="8"/>
        <end position="121"/>
    </location>
</feature>
<reference evidence="15 16" key="1">
    <citation type="journal article" date="2013" name="Environ. Microbiol.">
        <title>Genome analysis of Chitinivibrio alkaliphilus gen. nov., sp. nov., a novel extremely haloalkaliphilic anaerobic chitinolytic bacterium from the candidate phylum Termite Group 3.</title>
        <authorList>
            <person name="Sorokin D.Y."/>
            <person name="Gumerov V.M."/>
            <person name="Rakitin A.L."/>
            <person name="Beletsky A.V."/>
            <person name="Damste J.S."/>
            <person name="Muyzer G."/>
            <person name="Mardanov A.V."/>
            <person name="Ravin N.V."/>
        </authorList>
    </citation>
    <scope>NUCLEOTIDE SEQUENCE [LARGE SCALE GENOMIC DNA]</scope>
    <source>
        <strain evidence="15 16">ACht1</strain>
    </source>
</reference>
<dbReference type="PATRIC" id="fig|1313304.3.peg.1445"/>
<dbReference type="InterPro" id="IPR012846">
    <property type="entry name" value="Acetolactate_synth_lsu"/>
</dbReference>
<dbReference type="InterPro" id="IPR012000">
    <property type="entry name" value="Thiamin_PyroP_enz_cen_dom"/>
</dbReference>
<feature type="domain" description="Thiamine pyrophosphate enzyme central" evidence="12">
    <location>
        <begin position="198"/>
        <end position="333"/>
    </location>
</feature>
<dbReference type="PANTHER" id="PTHR18968:SF13">
    <property type="entry name" value="ACETOLACTATE SYNTHASE CATALYTIC SUBUNIT, MITOCHONDRIAL"/>
    <property type="match status" value="1"/>
</dbReference>
<keyword evidence="16" id="KW-1185">Reference proteome</keyword>
<keyword evidence="9 11" id="KW-0786">Thiamine pyrophosphate</keyword>
<dbReference type="UniPathway" id="UPA00047">
    <property type="reaction ID" value="UER00055"/>
</dbReference>
<comment type="cofactor">
    <cofactor evidence="11">
        <name>thiamine diphosphate</name>
        <dbReference type="ChEBI" id="CHEBI:58937"/>
    </cofactor>
    <text evidence="11">Binds 1 thiamine pyrophosphate per subunit.</text>
</comment>
<dbReference type="AlphaFoldDB" id="U7D552"/>
<evidence type="ECO:0000256" key="8">
    <source>
        <dbReference type="ARBA" id="ARBA00022842"/>
    </source>
</evidence>
<evidence type="ECO:0000259" key="13">
    <source>
        <dbReference type="Pfam" id="PF02775"/>
    </source>
</evidence>
<dbReference type="Pfam" id="PF02775">
    <property type="entry name" value="TPP_enzyme_C"/>
    <property type="match status" value="1"/>
</dbReference>
<evidence type="ECO:0000256" key="9">
    <source>
        <dbReference type="ARBA" id="ARBA00023052"/>
    </source>
</evidence>
<comment type="catalytic activity">
    <reaction evidence="11">
        <text>2 pyruvate + H(+) = (2S)-2-acetolactate + CO2</text>
        <dbReference type="Rhea" id="RHEA:25249"/>
        <dbReference type="ChEBI" id="CHEBI:15361"/>
        <dbReference type="ChEBI" id="CHEBI:15378"/>
        <dbReference type="ChEBI" id="CHEBI:16526"/>
        <dbReference type="ChEBI" id="CHEBI:58476"/>
        <dbReference type="EC" id="2.2.1.6"/>
    </reaction>
</comment>
<dbReference type="PANTHER" id="PTHR18968">
    <property type="entry name" value="THIAMINE PYROPHOSPHATE ENZYMES"/>
    <property type="match status" value="1"/>
</dbReference>
<dbReference type="GO" id="GO:0000287">
    <property type="term" value="F:magnesium ion binding"/>
    <property type="evidence" value="ECO:0007669"/>
    <property type="project" value="UniProtKB-UniRule"/>
</dbReference>
<dbReference type="EMBL" id="ASJR01000011">
    <property type="protein sequence ID" value="ERP31649.1"/>
    <property type="molecule type" value="Genomic_DNA"/>
</dbReference>
<feature type="domain" description="Thiamine pyrophosphate enzyme TPP-binding" evidence="13">
    <location>
        <begin position="389"/>
        <end position="556"/>
    </location>
</feature>
<comment type="pathway">
    <text evidence="2 11">Amino-acid biosynthesis; L-valine biosynthesis; L-valine from pyruvate: step 1/4.</text>
</comment>
<dbReference type="GO" id="GO:0003984">
    <property type="term" value="F:acetolactate synthase activity"/>
    <property type="evidence" value="ECO:0007669"/>
    <property type="project" value="UniProtKB-EC"/>
</dbReference>
<dbReference type="CDD" id="cd07035">
    <property type="entry name" value="TPP_PYR_POX_like"/>
    <property type="match status" value="1"/>
</dbReference>
<evidence type="ECO:0000256" key="11">
    <source>
        <dbReference type="RuleBase" id="RU003591"/>
    </source>
</evidence>
<comment type="caution">
    <text evidence="15">The sequence shown here is derived from an EMBL/GenBank/DDBJ whole genome shotgun (WGS) entry which is preliminary data.</text>
</comment>
<proteinExistence type="inferred from homology"/>
<protein>
    <recommendedName>
        <fullName evidence="4 11">Acetolactate synthase</fullName>
        <ecNumber evidence="4 11">2.2.1.6</ecNumber>
    </recommendedName>
</protein>
<evidence type="ECO:0000256" key="3">
    <source>
        <dbReference type="ARBA" id="ARBA00007812"/>
    </source>
</evidence>
<comment type="cofactor">
    <cofactor evidence="11">
        <name>Mg(2+)</name>
        <dbReference type="ChEBI" id="CHEBI:18420"/>
    </cofactor>
    <text evidence="11">Binds 1 Mg(2+) ion per subunit.</text>
</comment>
<dbReference type="Pfam" id="PF02776">
    <property type="entry name" value="TPP_enzyme_N"/>
    <property type="match status" value="1"/>
</dbReference>